<evidence type="ECO:0000256" key="6">
    <source>
        <dbReference type="PIRNR" id="PIRNR000862"/>
    </source>
</evidence>
<keyword evidence="6" id="KW-0378">Hydrolase</keyword>
<evidence type="ECO:0000313" key="9">
    <source>
        <dbReference type="Ensembl" id="ENSACDP00005005050.1"/>
    </source>
</evidence>
<organism evidence="9 10">
    <name type="scientific">Anser cygnoides</name>
    <name type="common">Swan goose</name>
    <dbReference type="NCBI Taxonomy" id="8845"/>
    <lineage>
        <taxon>Eukaryota</taxon>
        <taxon>Metazoa</taxon>
        <taxon>Chordata</taxon>
        <taxon>Craniata</taxon>
        <taxon>Vertebrata</taxon>
        <taxon>Euteleostomi</taxon>
        <taxon>Archelosauria</taxon>
        <taxon>Archosauria</taxon>
        <taxon>Dinosauria</taxon>
        <taxon>Saurischia</taxon>
        <taxon>Theropoda</taxon>
        <taxon>Coelurosauria</taxon>
        <taxon>Aves</taxon>
        <taxon>Neognathae</taxon>
        <taxon>Galloanserae</taxon>
        <taxon>Anseriformes</taxon>
        <taxon>Anatidae</taxon>
        <taxon>Anserinae</taxon>
        <taxon>Anser</taxon>
    </lineage>
</organism>
<evidence type="ECO:0000256" key="5">
    <source>
        <dbReference type="ARBA" id="ARBA00023180"/>
    </source>
</evidence>
<feature type="chain" id="PRO_5034885110" description="Lipase" evidence="7">
    <location>
        <begin position="34"/>
        <end position="406"/>
    </location>
</feature>
<sequence>SSWPAHTSPVIPQSGEMWLLLMALGLAQGLCAAAPHGGVSRNNPEQFMNISQKIRFQGYPSEEYDVLTDDGYFLSVNRIPHVSSPSGSRPPVLIVHGFSLDGGDWVDNLPNSSLGFILADAGYDVWIGNCRGNSWSQRHLNLSVNQEEFWDFSFHEMAMYDVPAMVSFILQHTAQEKLYYIGHAQGNSLGFIAFSSMPQLAQKIKVFFALAPLYTFHHAKGPVLKIAFLPDIVLKTIFGTKQLTLVGREERAILAKTCGNLLTAEVCENEIFLIGGYNKKNLNMSRLDVYLAHFPDYTSVKTLLHWGQHTPSNSIIRVRAVNNWSVSPQTTPPLYRIEDMTVPTALWSGGEDWVNPPAETQRLLPRITNIIHHEHFPDWNHFDHHWGRDAPQRMYRQIVALMEKNP</sequence>
<reference evidence="9" key="2">
    <citation type="submission" date="2025-09" db="UniProtKB">
        <authorList>
            <consortium name="Ensembl"/>
        </authorList>
    </citation>
    <scope>IDENTIFICATION</scope>
</reference>
<evidence type="ECO:0000256" key="3">
    <source>
        <dbReference type="ARBA" id="ARBA00022963"/>
    </source>
</evidence>
<dbReference type="GO" id="GO:0016788">
    <property type="term" value="F:hydrolase activity, acting on ester bonds"/>
    <property type="evidence" value="ECO:0007669"/>
    <property type="project" value="InterPro"/>
</dbReference>
<evidence type="ECO:0000256" key="1">
    <source>
        <dbReference type="ARBA" id="ARBA00010701"/>
    </source>
</evidence>
<name>A0A8B9DCY4_ANSCY</name>
<evidence type="ECO:0000256" key="7">
    <source>
        <dbReference type="SAM" id="SignalP"/>
    </source>
</evidence>
<evidence type="ECO:0000256" key="4">
    <source>
        <dbReference type="ARBA" id="ARBA00023098"/>
    </source>
</evidence>
<evidence type="ECO:0000313" key="10">
    <source>
        <dbReference type="Proteomes" id="UP000694521"/>
    </source>
</evidence>
<dbReference type="Pfam" id="PF00561">
    <property type="entry name" value="Abhydrolase_1"/>
    <property type="match status" value="1"/>
</dbReference>
<dbReference type="PANTHER" id="PTHR11005">
    <property type="entry name" value="LYSOSOMAL ACID LIPASE-RELATED"/>
    <property type="match status" value="1"/>
</dbReference>
<keyword evidence="5" id="KW-0325">Glycoprotein</keyword>
<feature type="domain" description="AB hydrolase-1" evidence="8">
    <location>
        <begin position="90"/>
        <end position="387"/>
    </location>
</feature>
<dbReference type="Ensembl" id="ENSACDT00005006066.1">
    <property type="protein sequence ID" value="ENSACDP00005005050.1"/>
    <property type="gene ID" value="ENSACDG00005003704.1"/>
</dbReference>
<dbReference type="SUPFAM" id="SSF53474">
    <property type="entry name" value="alpha/beta-Hydrolases"/>
    <property type="match status" value="1"/>
</dbReference>
<feature type="signal peptide" evidence="7">
    <location>
        <begin position="1"/>
        <end position="33"/>
    </location>
</feature>
<dbReference type="PIRSF" id="PIRSF000862">
    <property type="entry name" value="Steryl_ester_lip"/>
    <property type="match status" value="1"/>
</dbReference>
<keyword evidence="3 6" id="KW-0442">Lipid degradation</keyword>
<dbReference type="Gene3D" id="3.40.50.1820">
    <property type="entry name" value="alpha/beta hydrolase"/>
    <property type="match status" value="1"/>
</dbReference>
<protein>
    <recommendedName>
        <fullName evidence="6">Lipase</fullName>
    </recommendedName>
</protein>
<dbReference type="AlphaFoldDB" id="A0A8B9DCY4"/>
<dbReference type="InterPro" id="IPR029058">
    <property type="entry name" value="AB_hydrolase_fold"/>
</dbReference>
<dbReference type="Proteomes" id="UP000694521">
    <property type="component" value="Unplaced"/>
</dbReference>
<dbReference type="FunFam" id="3.40.50.1820:FF:000012">
    <property type="entry name" value="Lipase"/>
    <property type="match status" value="1"/>
</dbReference>
<keyword evidence="4" id="KW-0443">Lipid metabolism</keyword>
<dbReference type="GO" id="GO:0016042">
    <property type="term" value="P:lipid catabolic process"/>
    <property type="evidence" value="ECO:0007669"/>
    <property type="project" value="UniProtKB-KW"/>
</dbReference>
<reference evidence="9" key="1">
    <citation type="submission" date="2025-08" db="UniProtKB">
        <authorList>
            <consortium name="Ensembl"/>
        </authorList>
    </citation>
    <scope>IDENTIFICATION</scope>
</reference>
<dbReference type="InterPro" id="IPR000073">
    <property type="entry name" value="AB_hydrolase_1"/>
</dbReference>
<evidence type="ECO:0000256" key="2">
    <source>
        <dbReference type="ARBA" id="ARBA00022729"/>
    </source>
</evidence>
<accession>A0A8B9DCY4</accession>
<dbReference type="InterPro" id="IPR025483">
    <property type="entry name" value="Lipase_euk"/>
</dbReference>
<keyword evidence="2 7" id="KW-0732">Signal</keyword>
<evidence type="ECO:0000259" key="8">
    <source>
        <dbReference type="Pfam" id="PF00561"/>
    </source>
</evidence>
<comment type="similarity">
    <text evidence="1 6">Belongs to the AB hydrolase superfamily. Lipase family.</text>
</comment>
<keyword evidence="10" id="KW-1185">Reference proteome</keyword>
<proteinExistence type="inferred from homology"/>